<dbReference type="PANTHER" id="PTHR21085">
    <property type="entry name" value="CHORISMATE SYNTHASE"/>
    <property type="match status" value="1"/>
</dbReference>
<name>A0ABT7L4K7_9BACI</name>
<dbReference type="Proteomes" id="UP001235343">
    <property type="component" value="Unassembled WGS sequence"/>
</dbReference>
<evidence type="ECO:0000256" key="7">
    <source>
        <dbReference type="ARBA" id="ARBA00022827"/>
    </source>
</evidence>
<keyword evidence="8 11" id="KW-0521">NADP</keyword>
<gene>
    <name evidence="11 13" type="primary">aroC</name>
    <name evidence="13" type="ORF">QQS35_10105</name>
</gene>
<evidence type="ECO:0000256" key="2">
    <source>
        <dbReference type="ARBA" id="ARBA00008014"/>
    </source>
</evidence>
<comment type="subunit">
    <text evidence="11">Homotetramer.</text>
</comment>
<keyword evidence="5 11" id="KW-0285">Flavoprotein</keyword>
<dbReference type="InterPro" id="IPR020541">
    <property type="entry name" value="Chorismate_synthase_CS"/>
</dbReference>
<evidence type="ECO:0000256" key="6">
    <source>
        <dbReference type="ARBA" id="ARBA00022643"/>
    </source>
</evidence>
<dbReference type="SUPFAM" id="SSF103263">
    <property type="entry name" value="Chorismate synthase, AroC"/>
    <property type="match status" value="1"/>
</dbReference>
<evidence type="ECO:0000256" key="5">
    <source>
        <dbReference type="ARBA" id="ARBA00022630"/>
    </source>
</evidence>
<sequence>MRYLTAGESHGKQLTTIVEGMPSLMPLTKENINESLLRRQKGHGRGKRMQIEKDLVDIVGGVRHGYTLGSPIAMVVHNDDFKHWEDIMGEDPIPDDQDIRRIVTRPRPGHADLNGAIKYGHRDIRNILERSSARETAARVAAGAVAKTLLAHLDIKVVGFVREIAGIVAEEYPEMGMEDRVRISEESPVRCLDEKAGQQMMDAIDKAKKDGDSIGGVCEVYIEGMPAGVGSYVHYDRKLDSRIAGAVASINAFKGVEFGIGFEAARKNGSLVHDEIAWDKETGYYRKTNRLGGFEGGMTTGMPIVVKGVMKPIPTLYKPLQSVDIETKEPFNASIERSDSCAVPAAAVVMEHVVAFEVAKAVLEQFPHDQFPKLKEAMDQYREEIRCF</sequence>
<dbReference type="Gene3D" id="3.60.150.10">
    <property type="entry name" value="Chorismate synthase AroC"/>
    <property type="match status" value="1"/>
</dbReference>
<accession>A0ABT7L4K7</accession>
<dbReference type="EC" id="4.2.3.5" evidence="3 11"/>
<dbReference type="HAMAP" id="MF_00300">
    <property type="entry name" value="Chorismate_synth"/>
    <property type="match status" value="1"/>
</dbReference>
<dbReference type="RefSeq" id="WP_285931944.1">
    <property type="nucleotide sequence ID" value="NZ_JASTZU010000034.1"/>
</dbReference>
<dbReference type="GO" id="GO:0004107">
    <property type="term" value="F:chorismate synthase activity"/>
    <property type="evidence" value="ECO:0007669"/>
    <property type="project" value="UniProtKB-EC"/>
</dbReference>
<reference evidence="13 14" key="1">
    <citation type="submission" date="2023-06" db="EMBL/GenBank/DDBJ databases">
        <title>Aquibacillus rhizosphaerae LR5S19.</title>
        <authorList>
            <person name="Sun J.-Q."/>
        </authorList>
    </citation>
    <scope>NUCLEOTIDE SEQUENCE [LARGE SCALE GENOMIC DNA]</scope>
    <source>
        <strain evidence="13 14">LR5S19</strain>
    </source>
</reference>
<comment type="pathway">
    <text evidence="1 11 12">Metabolic intermediate biosynthesis; chorismate biosynthesis; chorismate from D-erythrose 4-phosphate and phosphoenolpyruvate: step 7/7.</text>
</comment>
<dbReference type="PROSITE" id="PS00787">
    <property type="entry name" value="CHORISMATE_SYNTHASE_1"/>
    <property type="match status" value="1"/>
</dbReference>
<dbReference type="PROSITE" id="PS00789">
    <property type="entry name" value="CHORISMATE_SYNTHASE_3"/>
    <property type="match status" value="1"/>
</dbReference>
<keyword evidence="6 11" id="KW-0288">FMN</keyword>
<dbReference type="NCBIfam" id="NF003793">
    <property type="entry name" value="PRK05382.1"/>
    <property type="match status" value="1"/>
</dbReference>
<dbReference type="InterPro" id="IPR000453">
    <property type="entry name" value="Chorismate_synth"/>
</dbReference>
<keyword evidence="7 11" id="KW-0274">FAD</keyword>
<dbReference type="CDD" id="cd07304">
    <property type="entry name" value="Chorismate_synthase"/>
    <property type="match status" value="1"/>
</dbReference>
<evidence type="ECO:0000256" key="1">
    <source>
        <dbReference type="ARBA" id="ARBA00005044"/>
    </source>
</evidence>
<feature type="binding site" evidence="11">
    <location>
        <begin position="130"/>
        <end position="132"/>
    </location>
    <ligand>
        <name>FMN</name>
        <dbReference type="ChEBI" id="CHEBI:58210"/>
    </ligand>
</feature>
<dbReference type="PIRSF" id="PIRSF001456">
    <property type="entry name" value="Chorismate_synth"/>
    <property type="match status" value="1"/>
</dbReference>
<dbReference type="PROSITE" id="PS00788">
    <property type="entry name" value="CHORISMATE_SYNTHASE_2"/>
    <property type="match status" value="1"/>
</dbReference>
<feature type="binding site" evidence="11">
    <location>
        <position position="39"/>
    </location>
    <ligand>
        <name>NADP(+)</name>
        <dbReference type="ChEBI" id="CHEBI:58349"/>
    </ligand>
</feature>
<keyword evidence="4 11" id="KW-0028">Amino-acid biosynthesis</keyword>
<evidence type="ECO:0000256" key="11">
    <source>
        <dbReference type="HAMAP-Rule" id="MF_00300"/>
    </source>
</evidence>
<feature type="binding site" evidence="11">
    <location>
        <begin position="311"/>
        <end position="315"/>
    </location>
    <ligand>
        <name>FMN</name>
        <dbReference type="ChEBI" id="CHEBI:58210"/>
    </ligand>
</feature>
<dbReference type="NCBIfam" id="TIGR00033">
    <property type="entry name" value="aroC"/>
    <property type="match status" value="1"/>
</dbReference>
<comment type="caution">
    <text evidence="13">The sequence shown here is derived from an EMBL/GenBank/DDBJ whole genome shotgun (WGS) entry which is preliminary data.</text>
</comment>
<evidence type="ECO:0000256" key="4">
    <source>
        <dbReference type="ARBA" id="ARBA00022605"/>
    </source>
</evidence>
<comment type="cofactor">
    <cofactor evidence="11 12">
        <name>FMNH2</name>
        <dbReference type="ChEBI" id="CHEBI:57618"/>
    </cofactor>
    <text evidence="11 12">Reduced FMN (FMNH(2)).</text>
</comment>
<evidence type="ECO:0000313" key="13">
    <source>
        <dbReference type="EMBL" id="MDL4840803.1"/>
    </source>
</evidence>
<comment type="function">
    <text evidence="11">Catalyzes the anti-1,4-elimination of the C-3 phosphate and the C-6 proR hydrogen from 5-enolpyruvylshikimate-3-phosphate (EPSP) to yield chorismate, which is the branch point compound that serves as the starting substrate for the three terminal pathways of aromatic amino acid biosynthesis. This reaction introduces a second double bond into the aromatic ring system.</text>
</comment>
<keyword evidence="14" id="KW-1185">Reference proteome</keyword>
<feature type="binding site" evidence="11">
    <location>
        <position position="337"/>
    </location>
    <ligand>
        <name>FMN</name>
        <dbReference type="ChEBI" id="CHEBI:58210"/>
    </ligand>
</feature>
<keyword evidence="10 11" id="KW-0456">Lyase</keyword>
<dbReference type="Pfam" id="PF01264">
    <property type="entry name" value="Chorismate_synt"/>
    <property type="match status" value="1"/>
</dbReference>
<feature type="binding site" evidence="11">
    <location>
        <begin position="251"/>
        <end position="252"/>
    </location>
    <ligand>
        <name>FMN</name>
        <dbReference type="ChEBI" id="CHEBI:58210"/>
    </ligand>
</feature>
<comment type="catalytic activity">
    <reaction evidence="11 12">
        <text>5-O-(1-carboxyvinyl)-3-phosphoshikimate = chorismate + phosphate</text>
        <dbReference type="Rhea" id="RHEA:21020"/>
        <dbReference type="ChEBI" id="CHEBI:29748"/>
        <dbReference type="ChEBI" id="CHEBI:43474"/>
        <dbReference type="ChEBI" id="CHEBI:57701"/>
        <dbReference type="EC" id="4.2.3.5"/>
    </reaction>
</comment>
<evidence type="ECO:0000256" key="3">
    <source>
        <dbReference type="ARBA" id="ARBA00013036"/>
    </source>
</evidence>
<evidence type="ECO:0000256" key="9">
    <source>
        <dbReference type="ARBA" id="ARBA00023141"/>
    </source>
</evidence>
<proteinExistence type="inferred from homology"/>
<evidence type="ECO:0000256" key="12">
    <source>
        <dbReference type="RuleBase" id="RU000605"/>
    </source>
</evidence>
<evidence type="ECO:0000256" key="8">
    <source>
        <dbReference type="ARBA" id="ARBA00022857"/>
    </source>
</evidence>
<dbReference type="EMBL" id="JASTZU010000034">
    <property type="protein sequence ID" value="MDL4840803.1"/>
    <property type="molecule type" value="Genomic_DNA"/>
</dbReference>
<keyword evidence="9 11" id="KW-0057">Aromatic amino acid biosynthesis</keyword>
<feature type="binding site" evidence="11">
    <location>
        <position position="45"/>
    </location>
    <ligand>
        <name>NADP(+)</name>
        <dbReference type="ChEBI" id="CHEBI:58349"/>
    </ligand>
</feature>
<evidence type="ECO:0000256" key="10">
    <source>
        <dbReference type="ARBA" id="ARBA00023239"/>
    </source>
</evidence>
<protein>
    <recommendedName>
        <fullName evidence="3 11">Chorismate synthase</fullName>
        <shortName evidence="11">CS</shortName>
        <ecNumber evidence="3 11">4.2.3.5</ecNumber>
    </recommendedName>
    <alternativeName>
        <fullName evidence="11">5-enolpyruvylshikimate-3-phosphate phospholyase</fullName>
    </alternativeName>
</protein>
<dbReference type="InterPro" id="IPR035904">
    <property type="entry name" value="Chorismate_synth_AroC_sf"/>
</dbReference>
<feature type="binding site" evidence="11">
    <location>
        <position position="296"/>
    </location>
    <ligand>
        <name>FMN</name>
        <dbReference type="ChEBI" id="CHEBI:58210"/>
    </ligand>
</feature>
<evidence type="ECO:0000313" key="14">
    <source>
        <dbReference type="Proteomes" id="UP001235343"/>
    </source>
</evidence>
<comment type="similarity">
    <text evidence="2 11 12">Belongs to the chorismate synthase family.</text>
</comment>
<organism evidence="13 14">
    <name type="scientific">Aquibacillus rhizosphaerae</name>
    <dbReference type="NCBI Taxonomy" id="3051431"/>
    <lineage>
        <taxon>Bacteria</taxon>
        <taxon>Bacillati</taxon>
        <taxon>Bacillota</taxon>
        <taxon>Bacilli</taxon>
        <taxon>Bacillales</taxon>
        <taxon>Bacillaceae</taxon>
        <taxon>Aquibacillus</taxon>
    </lineage>
</organism>
<dbReference type="PANTHER" id="PTHR21085:SF0">
    <property type="entry name" value="CHORISMATE SYNTHASE"/>
    <property type="match status" value="1"/>
</dbReference>